<feature type="compositionally biased region" description="Polar residues" evidence="1">
    <location>
        <begin position="14"/>
        <end position="45"/>
    </location>
</feature>
<proteinExistence type="predicted"/>
<evidence type="ECO:0000313" key="3">
    <source>
        <dbReference type="Proteomes" id="UP001303473"/>
    </source>
</evidence>
<evidence type="ECO:0000313" key="2">
    <source>
        <dbReference type="EMBL" id="KAK3939110.1"/>
    </source>
</evidence>
<name>A0AAN6S3I0_9PEZI</name>
<reference evidence="3" key="1">
    <citation type="journal article" date="2023" name="Mol. Phylogenet. Evol.">
        <title>Genome-scale phylogeny and comparative genomics of the fungal order Sordariales.</title>
        <authorList>
            <person name="Hensen N."/>
            <person name="Bonometti L."/>
            <person name="Westerberg I."/>
            <person name="Brannstrom I.O."/>
            <person name="Guillou S."/>
            <person name="Cros-Aarteil S."/>
            <person name="Calhoun S."/>
            <person name="Haridas S."/>
            <person name="Kuo A."/>
            <person name="Mondo S."/>
            <person name="Pangilinan J."/>
            <person name="Riley R."/>
            <person name="LaButti K."/>
            <person name="Andreopoulos B."/>
            <person name="Lipzen A."/>
            <person name="Chen C."/>
            <person name="Yan M."/>
            <person name="Daum C."/>
            <person name="Ng V."/>
            <person name="Clum A."/>
            <person name="Steindorff A."/>
            <person name="Ohm R.A."/>
            <person name="Martin F."/>
            <person name="Silar P."/>
            <person name="Natvig D.O."/>
            <person name="Lalanne C."/>
            <person name="Gautier V."/>
            <person name="Ament-Velasquez S.L."/>
            <person name="Kruys A."/>
            <person name="Hutchinson M.I."/>
            <person name="Powell A.J."/>
            <person name="Barry K."/>
            <person name="Miller A.N."/>
            <person name="Grigoriev I.V."/>
            <person name="Debuchy R."/>
            <person name="Gladieux P."/>
            <person name="Hiltunen Thoren M."/>
            <person name="Johannesson H."/>
        </authorList>
    </citation>
    <scope>NUCLEOTIDE SEQUENCE [LARGE SCALE GENOMIC DNA]</scope>
    <source>
        <strain evidence="3">CBS 340.73</strain>
    </source>
</reference>
<feature type="compositionally biased region" description="Basic and acidic residues" evidence="1">
    <location>
        <begin position="72"/>
        <end position="88"/>
    </location>
</feature>
<feature type="region of interest" description="Disordered" evidence="1">
    <location>
        <begin position="1"/>
        <end position="193"/>
    </location>
</feature>
<feature type="compositionally biased region" description="Polar residues" evidence="1">
    <location>
        <begin position="100"/>
        <end position="110"/>
    </location>
</feature>
<dbReference type="EMBL" id="MU853817">
    <property type="protein sequence ID" value="KAK3939110.1"/>
    <property type="molecule type" value="Genomic_DNA"/>
</dbReference>
<evidence type="ECO:0000256" key="1">
    <source>
        <dbReference type="SAM" id="MobiDB-lite"/>
    </source>
</evidence>
<feature type="compositionally biased region" description="Low complexity" evidence="1">
    <location>
        <begin position="51"/>
        <end position="64"/>
    </location>
</feature>
<keyword evidence="3" id="KW-1185">Reference proteome</keyword>
<accession>A0AAN6S3I0</accession>
<gene>
    <name evidence="2" type="ORF">QBC46DRAFT_355345</name>
</gene>
<feature type="compositionally biased region" description="Polar residues" evidence="1">
    <location>
        <begin position="180"/>
        <end position="193"/>
    </location>
</feature>
<organism evidence="2 3">
    <name type="scientific">Diplogelasinospora grovesii</name>
    <dbReference type="NCBI Taxonomy" id="303347"/>
    <lineage>
        <taxon>Eukaryota</taxon>
        <taxon>Fungi</taxon>
        <taxon>Dikarya</taxon>
        <taxon>Ascomycota</taxon>
        <taxon>Pezizomycotina</taxon>
        <taxon>Sordariomycetes</taxon>
        <taxon>Sordariomycetidae</taxon>
        <taxon>Sordariales</taxon>
        <taxon>Diplogelasinosporaceae</taxon>
        <taxon>Diplogelasinospora</taxon>
    </lineage>
</organism>
<sequence length="516" mass="55430">MESAGPQDPEPFNGPSSNLRPRFPLNSSTAPATPSTVLSPANTLPSGAALRASRSGHSVPSSSRQPNAPRKHQNDPSNHRKHQNDPSNHRPPGVGRYAPYSTTARAGNSDNTRKKKRSKDARPSQGIPSAGSLMPTPATSAPRGPPIVHTRQPRQRQQVNPDMDPAATPNRAPQAHRPSTKATASPSDQQRQVRITQRREALLRRIRAARHPSETRLTISVYGSTLEERALECVLDSRYAKSLIHASALRRYGIPILDLPPGNYRPFQSPLGMIEPRRYAMVVLEFPEHWLSVNANRIELKEIYVLDDHVLDRGADIYLGEPFLEEHCGGNLPDGGLVMPSSANTMEQAATAMPHLAAQGTGTNSSTVVYSGMMPSSQGEYSAMSSMPTTPTSVVPYSNKGFTNHSHSGVAPPTRGPGIHGHGLIDASQGSTATLATTGMFPYGGYAGEPSWHPEAHPPDRFSDTIDPRLLSRPGWTGQAATPGFNSNTNVHNATRVGLGGAAGSCPSDTFQNTME</sequence>
<protein>
    <submittedName>
        <fullName evidence="2">Uncharacterized protein</fullName>
    </submittedName>
</protein>
<dbReference type="AlphaFoldDB" id="A0AAN6S3I0"/>
<comment type="caution">
    <text evidence="2">The sequence shown here is derived from an EMBL/GenBank/DDBJ whole genome shotgun (WGS) entry which is preliminary data.</text>
</comment>
<dbReference type="Proteomes" id="UP001303473">
    <property type="component" value="Unassembled WGS sequence"/>
</dbReference>